<keyword evidence="1" id="KW-0472">Membrane</keyword>
<reference evidence="2 3" key="1">
    <citation type="submission" date="2019-07" db="EMBL/GenBank/DDBJ databases">
        <title>Tepidimonas taiwanensis I1-1 draft genome.</title>
        <authorList>
            <person name="Da Costa M.S."/>
            <person name="Froufe H.J.C."/>
            <person name="Egas C."/>
            <person name="Albuquerque L."/>
        </authorList>
    </citation>
    <scope>NUCLEOTIDE SEQUENCE [LARGE SCALE GENOMIC DNA]</scope>
    <source>
        <strain evidence="2 3">I1-1</strain>
    </source>
</reference>
<dbReference type="AlphaFoldDB" id="A0A554XCI4"/>
<name>A0A554XCI4_9BURK</name>
<dbReference type="Proteomes" id="UP000317763">
    <property type="component" value="Unassembled WGS sequence"/>
</dbReference>
<comment type="caution">
    <text evidence="2">The sequence shown here is derived from an EMBL/GenBank/DDBJ whole genome shotgun (WGS) entry which is preliminary data.</text>
</comment>
<protein>
    <recommendedName>
        <fullName evidence="4">Lipoprotein</fullName>
    </recommendedName>
</protein>
<keyword evidence="1" id="KW-1133">Transmembrane helix</keyword>
<proteinExistence type="predicted"/>
<dbReference type="EMBL" id="VJOM01000003">
    <property type="protein sequence ID" value="TSE33509.1"/>
    <property type="molecule type" value="Genomic_DNA"/>
</dbReference>
<organism evidence="2 3">
    <name type="scientific">Tepidimonas taiwanensis</name>
    <dbReference type="NCBI Taxonomy" id="307486"/>
    <lineage>
        <taxon>Bacteria</taxon>
        <taxon>Pseudomonadati</taxon>
        <taxon>Pseudomonadota</taxon>
        <taxon>Betaproteobacteria</taxon>
        <taxon>Burkholderiales</taxon>
        <taxon>Tepidimonas</taxon>
    </lineage>
</organism>
<evidence type="ECO:0000313" key="2">
    <source>
        <dbReference type="EMBL" id="TSE33509.1"/>
    </source>
</evidence>
<evidence type="ECO:0000256" key="1">
    <source>
        <dbReference type="SAM" id="Phobius"/>
    </source>
</evidence>
<dbReference type="RefSeq" id="WP_043702751.1">
    <property type="nucleotide sequence ID" value="NZ_CP083911.1"/>
</dbReference>
<gene>
    <name evidence="2" type="ORF">Ttaiw_00434</name>
</gene>
<keyword evidence="3" id="KW-1185">Reference proteome</keyword>
<accession>A0A554XCI4</accession>
<dbReference type="OrthoDB" id="5767052at2"/>
<evidence type="ECO:0000313" key="3">
    <source>
        <dbReference type="Proteomes" id="UP000317763"/>
    </source>
</evidence>
<sequence length="312" mass="35797">MHVAENGWWTGVSPHRWQAVGRWLGAGVLALAVAGCSVVGLAYQQLPTVLMWRLDSLWDLQGDQRVGVDEAVRRWHAWHRREQLPAVAALLQRWQALAAGTPDAATVCREADAVRALLREATDRTVDDLARWLPTLTDAQLAHWRARLDDADAEWRRDWGQSDIDRGLRLRRTRERLEMFYGRLDDEQRRWLRERLRAVEVRPELAWAERQRRQADWLETARRLRGLPTAQAAADVRALWARTWRSPDATLAAYQDAAWFAGCAWLADWHARATPAQRARAVAQLQTYEREVRALMENGVSNGSLLGTTNRP</sequence>
<evidence type="ECO:0008006" key="4">
    <source>
        <dbReference type="Google" id="ProtNLM"/>
    </source>
</evidence>
<dbReference type="STRING" id="307486.GCA_000807215_00420"/>
<keyword evidence="1" id="KW-0812">Transmembrane</keyword>
<dbReference type="Pfam" id="PF19795">
    <property type="entry name" value="DUF6279"/>
    <property type="match status" value="1"/>
</dbReference>
<feature type="transmembrane region" description="Helical" evidence="1">
    <location>
        <begin position="20"/>
        <end position="43"/>
    </location>
</feature>